<reference evidence="5" key="2">
    <citation type="submission" date="2025-08" db="UniProtKB">
        <authorList>
            <consortium name="RefSeq"/>
        </authorList>
    </citation>
    <scope>IDENTIFICATION</scope>
</reference>
<dbReference type="GO" id="GO:0048038">
    <property type="term" value="F:quinone binding"/>
    <property type="evidence" value="ECO:0007669"/>
    <property type="project" value="InterPro"/>
</dbReference>
<dbReference type="InterPro" id="IPR008792">
    <property type="entry name" value="PQQD"/>
</dbReference>
<dbReference type="OrthoDB" id="7356791at2"/>
<keyword evidence="3" id="KW-0884">PQQ biosynthesis</keyword>
<evidence type="ECO:0000256" key="3">
    <source>
        <dbReference type="ARBA" id="ARBA00022905"/>
    </source>
</evidence>
<evidence type="ECO:0000256" key="2">
    <source>
        <dbReference type="ARBA" id="ARBA00011741"/>
    </source>
</evidence>
<comment type="subunit">
    <text evidence="2">Monomer. Interacts with PqqE.</text>
</comment>
<dbReference type="GO" id="GO:0018189">
    <property type="term" value="P:pyrroloquinoline quinone biosynthetic process"/>
    <property type="evidence" value="ECO:0007669"/>
    <property type="project" value="UniProtKB-UniPathway"/>
</dbReference>
<accession>A0A8B6XAF7</accession>
<evidence type="ECO:0000256" key="1">
    <source>
        <dbReference type="ARBA" id="ARBA00004886"/>
    </source>
</evidence>
<proteinExistence type="predicted"/>
<dbReference type="UniPathway" id="UPA00539"/>
<evidence type="ECO:0000313" key="4">
    <source>
        <dbReference type="Proteomes" id="UP000675920"/>
    </source>
</evidence>
<dbReference type="InterPro" id="IPR022479">
    <property type="entry name" value="PqqD_bac"/>
</dbReference>
<organism evidence="4 5">
    <name type="scientific">Derxia gummosa DSM 723</name>
    <dbReference type="NCBI Taxonomy" id="1121388"/>
    <lineage>
        <taxon>Bacteria</taxon>
        <taxon>Pseudomonadati</taxon>
        <taxon>Pseudomonadota</taxon>
        <taxon>Betaproteobacteria</taxon>
        <taxon>Burkholderiales</taxon>
        <taxon>Alcaligenaceae</taxon>
        <taxon>Derxia</taxon>
    </lineage>
</organism>
<evidence type="ECO:0000313" key="5">
    <source>
        <dbReference type="RefSeq" id="WP_084544649.1"/>
    </source>
</evidence>
<dbReference type="RefSeq" id="WP_084544649.1">
    <property type="nucleotide sequence ID" value="NZ_AXWS01000007.1"/>
</dbReference>
<gene>
    <name evidence="5" type="primary">pqqD</name>
</gene>
<sequence length="94" mass="10396">MTAIHTTEAPFVDPPRLVAPLRLRWEAAEESYVLVHPDGPIRLNASAGAILARCDGTLPEHIIVAQLEEQFDARDIADEVRGFLLTAHDEGWIV</sequence>
<reference evidence="5" key="1">
    <citation type="journal article" date="2007" name="Biochem. Biophys. Res. Commun.">
        <title>Factors required for the catalytic reaction of PqqC/D which produces pyrroloquinoline quinone.</title>
        <authorList>
            <person name="Toyama H."/>
            <person name="Nishibayashi E."/>
            <person name="Saeki M."/>
            <person name="Adachi O."/>
            <person name="Matsushita K."/>
        </authorList>
    </citation>
    <scope>NUCLEOTIDE SEQUENCE</scope>
</reference>
<protein>
    <submittedName>
        <fullName evidence="5">Pyrroloquinoline quinone biosynthesis peptide chaperone PqqD</fullName>
    </submittedName>
</protein>
<dbReference type="Gene3D" id="1.10.10.1150">
    <property type="entry name" value="Coenzyme PQQ synthesis protein D (PqqD)"/>
    <property type="match status" value="1"/>
</dbReference>
<comment type="pathway">
    <text evidence="1">Cofactor biosynthesis; pyrroloquinoline quinone biosynthesis.</text>
</comment>
<dbReference type="InterPro" id="IPR041881">
    <property type="entry name" value="PqqD_sf"/>
</dbReference>
<dbReference type="NCBIfam" id="TIGR03859">
    <property type="entry name" value="PQQ_PqqD"/>
    <property type="match status" value="1"/>
</dbReference>
<name>A0A8B6XAF7_9BURK</name>
<dbReference type="AlphaFoldDB" id="A0A8B6XAF7"/>
<dbReference type="Pfam" id="PF05402">
    <property type="entry name" value="PqqD"/>
    <property type="match status" value="1"/>
</dbReference>
<keyword evidence="4" id="KW-1185">Reference proteome</keyword>
<dbReference type="Proteomes" id="UP000675920">
    <property type="component" value="Unplaced"/>
</dbReference>